<protein>
    <recommendedName>
        <fullName evidence="3">DUF4218 domain-containing protein</fullName>
    </recommendedName>
</protein>
<sequence>MHAVCSGFIKSTMLMWLHSKRIKLFPLRRHQGRVRAQLVAMQPPREVSRLPRGLSELRHWKSLEWRAWLLFYSPVILKDNLPARFFRNWMKFVDVMHYLLGPSISIEKIHIVKKKMRNFVMEYQKLYGERYMSYNAHLLLHLVDSVKEWGPLWGYSLYPFESVNGALTKTVCGTRYAELQIVRKFAIAQALPRLWQQVSRKDGGTCISATFQDLIKGYRLKQMCIQVGSVLLFGKGLRRGSATHFRKMKIGVYRFCTSSLDRSRRCNSFVAADDIFGRIQDIFVVCRDGHTRCECPQRGVSVELELFTVKQSILGVVCQGSSVRFVQVEASGQSVVVSARSVTKCVAVGDGTSTCLFPLTDQVTLEAT</sequence>
<keyword evidence="2" id="KW-1185">Reference proteome</keyword>
<evidence type="ECO:0008006" key="3">
    <source>
        <dbReference type="Google" id="ProtNLM"/>
    </source>
</evidence>
<dbReference type="VEuPathDB" id="VectorBase:HLOH_055877"/>
<dbReference type="OrthoDB" id="8194903at2759"/>
<comment type="caution">
    <text evidence="1">The sequence shown here is derived from an EMBL/GenBank/DDBJ whole genome shotgun (WGS) entry which is preliminary data.</text>
</comment>
<gene>
    <name evidence="1" type="ORF">HPB48_000892</name>
</gene>
<evidence type="ECO:0000313" key="2">
    <source>
        <dbReference type="Proteomes" id="UP000821853"/>
    </source>
</evidence>
<dbReference type="EMBL" id="JABSTR010000005">
    <property type="protein sequence ID" value="KAH9371769.1"/>
    <property type="molecule type" value="Genomic_DNA"/>
</dbReference>
<dbReference type="PANTHER" id="PTHR46579">
    <property type="entry name" value="F5/8 TYPE C DOMAIN-CONTAINING PROTEIN-RELATED"/>
    <property type="match status" value="1"/>
</dbReference>
<dbReference type="AlphaFoldDB" id="A0A9J6GAJ4"/>
<accession>A0A9J6GAJ4</accession>
<dbReference type="OMA" id="WMSASHR"/>
<evidence type="ECO:0000313" key="1">
    <source>
        <dbReference type="EMBL" id="KAH9371769.1"/>
    </source>
</evidence>
<proteinExistence type="predicted"/>
<reference evidence="1 2" key="1">
    <citation type="journal article" date="2020" name="Cell">
        <title>Large-Scale Comparative Analyses of Tick Genomes Elucidate Their Genetic Diversity and Vector Capacities.</title>
        <authorList>
            <consortium name="Tick Genome and Microbiome Consortium (TIGMIC)"/>
            <person name="Jia N."/>
            <person name="Wang J."/>
            <person name="Shi W."/>
            <person name="Du L."/>
            <person name="Sun Y."/>
            <person name="Zhan W."/>
            <person name="Jiang J.F."/>
            <person name="Wang Q."/>
            <person name="Zhang B."/>
            <person name="Ji P."/>
            <person name="Bell-Sakyi L."/>
            <person name="Cui X.M."/>
            <person name="Yuan T.T."/>
            <person name="Jiang B.G."/>
            <person name="Yang W.F."/>
            <person name="Lam T.T."/>
            <person name="Chang Q.C."/>
            <person name="Ding S.J."/>
            <person name="Wang X.J."/>
            <person name="Zhu J.G."/>
            <person name="Ruan X.D."/>
            <person name="Zhao L."/>
            <person name="Wei J.T."/>
            <person name="Ye R.Z."/>
            <person name="Que T.C."/>
            <person name="Du C.H."/>
            <person name="Zhou Y.H."/>
            <person name="Cheng J.X."/>
            <person name="Dai P.F."/>
            <person name="Guo W.B."/>
            <person name="Han X.H."/>
            <person name="Huang E.J."/>
            <person name="Li L.F."/>
            <person name="Wei W."/>
            <person name="Gao Y.C."/>
            <person name="Liu J.Z."/>
            <person name="Shao H.Z."/>
            <person name="Wang X."/>
            <person name="Wang C.C."/>
            <person name="Yang T.C."/>
            <person name="Huo Q.B."/>
            <person name="Li W."/>
            <person name="Chen H.Y."/>
            <person name="Chen S.E."/>
            <person name="Zhou L.G."/>
            <person name="Ni X.B."/>
            <person name="Tian J.H."/>
            <person name="Sheng Y."/>
            <person name="Liu T."/>
            <person name="Pan Y.S."/>
            <person name="Xia L.Y."/>
            <person name="Li J."/>
            <person name="Zhao F."/>
            <person name="Cao W.C."/>
        </authorList>
    </citation>
    <scope>NUCLEOTIDE SEQUENCE [LARGE SCALE GENOMIC DNA]</scope>
    <source>
        <strain evidence="1">HaeL-2018</strain>
    </source>
</reference>
<name>A0A9J6GAJ4_HAELO</name>
<organism evidence="1 2">
    <name type="scientific">Haemaphysalis longicornis</name>
    <name type="common">Bush tick</name>
    <dbReference type="NCBI Taxonomy" id="44386"/>
    <lineage>
        <taxon>Eukaryota</taxon>
        <taxon>Metazoa</taxon>
        <taxon>Ecdysozoa</taxon>
        <taxon>Arthropoda</taxon>
        <taxon>Chelicerata</taxon>
        <taxon>Arachnida</taxon>
        <taxon>Acari</taxon>
        <taxon>Parasitiformes</taxon>
        <taxon>Ixodida</taxon>
        <taxon>Ixodoidea</taxon>
        <taxon>Ixodidae</taxon>
        <taxon>Haemaphysalinae</taxon>
        <taxon>Haemaphysalis</taxon>
    </lineage>
</organism>
<dbReference type="Proteomes" id="UP000821853">
    <property type="component" value="Chromosome 3"/>
</dbReference>
<dbReference type="PANTHER" id="PTHR46579:SF1">
    <property type="entry name" value="F5_8 TYPE C DOMAIN-CONTAINING PROTEIN"/>
    <property type="match status" value="1"/>
</dbReference>